<evidence type="ECO:0000313" key="2">
    <source>
        <dbReference type="EMBL" id="OAD80803.1"/>
    </source>
</evidence>
<dbReference type="InParanoid" id="A0A162V8A4"/>
<dbReference type="Gene3D" id="3.40.50.300">
    <property type="entry name" value="P-loop containing nucleotide triphosphate hydrolases"/>
    <property type="match status" value="1"/>
</dbReference>
<dbReference type="SUPFAM" id="SSF52540">
    <property type="entry name" value="P-loop containing nucleoside triphosphate hydrolases"/>
    <property type="match status" value="1"/>
</dbReference>
<dbReference type="EMBL" id="KV440971">
    <property type="protein sequence ID" value="OAD80803.1"/>
    <property type="molecule type" value="Genomic_DNA"/>
</dbReference>
<evidence type="ECO:0000313" key="3">
    <source>
        <dbReference type="Proteomes" id="UP000077315"/>
    </source>
</evidence>
<dbReference type="VEuPathDB" id="FungiDB:PHYBLDRAFT_138354"/>
<dbReference type="AlphaFoldDB" id="A0A162V8A4"/>
<organism evidence="2 3">
    <name type="scientific">Phycomyces blakesleeanus (strain ATCC 8743b / DSM 1359 / FGSC 10004 / NBRC 33097 / NRRL 1555)</name>
    <dbReference type="NCBI Taxonomy" id="763407"/>
    <lineage>
        <taxon>Eukaryota</taxon>
        <taxon>Fungi</taxon>
        <taxon>Fungi incertae sedis</taxon>
        <taxon>Mucoromycota</taxon>
        <taxon>Mucoromycotina</taxon>
        <taxon>Mucoromycetes</taxon>
        <taxon>Mucorales</taxon>
        <taxon>Phycomycetaceae</taxon>
        <taxon>Phycomyces</taxon>
    </lineage>
</organism>
<dbReference type="GO" id="GO:0005524">
    <property type="term" value="F:ATP binding"/>
    <property type="evidence" value="ECO:0007669"/>
    <property type="project" value="InterPro"/>
</dbReference>
<evidence type="ECO:0000259" key="1">
    <source>
        <dbReference type="Pfam" id="PF00485"/>
    </source>
</evidence>
<reference evidence="3" key="1">
    <citation type="submission" date="2015-06" db="EMBL/GenBank/DDBJ databases">
        <title>Expansion of signal transduction pathways in fungi by whole-genome duplication.</title>
        <authorList>
            <consortium name="DOE Joint Genome Institute"/>
            <person name="Corrochano L.M."/>
            <person name="Kuo A."/>
            <person name="Marcet-Houben M."/>
            <person name="Polaino S."/>
            <person name="Salamov A."/>
            <person name="Villalobos J.M."/>
            <person name="Alvarez M.I."/>
            <person name="Avalos J."/>
            <person name="Benito E.P."/>
            <person name="Benoit I."/>
            <person name="Burger G."/>
            <person name="Camino L.P."/>
            <person name="Canovas D."/>
            <person name="Cerda-Olmedo E."/>
            <person name="Cheng J.-F."/>
            <person name="Dominguez A."/>
            <person name="Elias M."/>
            <person name="Eslava A.P."/>
            <person name="Glaser F."/>
            <person name="Grimwood J."/>
            <person name="Gutierrez G."/>
            <person name="Heitman J."/>
            <person name="Henrissat B."/>
            <person name="Iturriaga E.A."/>
            <person name="Lang B.F."/>
            <person name="Lavin J.L."/>
            <person name="Lee S."/>
            <person name="Li W."/>
            <person name="Lindquist E."/>
            <person name="Lopez-Garcia S."/>
            <person name="Luque E.M."/>
            <person name="Marcos A.T."/>
            <person name="Martin J."/>
            <person name="McCluskey K."/>
            <person name="Medina H.R."/>
            <person name="Miralles-Duran A."/>
            <person name="Miyazaki A."/>
            <person name="Munoz-Torres E."/>
            <person name="Oguiza J.A."/>
            <person name="Ohm R."/>
            <person name="Olmedo M."/>
            <person name="Orejas M."/>
            <person name="Ortiz-Castellanos L."/>
            <person name="Pisabarro A.G."/>
            <person name="Rodriguez-Romero J."/>
            <person name="Ruiz-Herrera J."/>
            <person name="Ruiz-Vazquez R."/>
            <person name="Sanz C."/>
            <person name="Schackwitz W."/>
            <person name="Schmutz J."/>
            <person name="Shahriari M."/>
            <person name="Shelest E."/>
            <person name="Silva-Franco F."/>
            <person name="Soanes D."/>
            <person name="Syed K."/>
            <person name="Tagua V.G."/>
            <person name="Talbot N.J."/>
            <person name="Thon M."/>
            <person name="De vries R.P."/>
            <person name="Wiebenga A."/>
            <person name="Yadav J.S."/>
            <person name="Braun E.L."/>
            <person name="Baker S."/>
            <person name="Garre V."/>
            <person name="Horwitz B."/>
            <person name="Torres-Martinez S."/>
            <person name="Idnurm A."/>
            <person name="Herrera-Estrella A."/>
            <person name="Gabaldon T."/>
            <person name="Grigoriev I.V."/>
        </authorList>
    </citation>
    <scope>NUCLEOTIDE SEQUENCE [LARGE SCALE GENOMIC DNA]</scope>
    <source>
        <strain evidence="3">NRRL 1555(-)</strain>
    </source>
</reference>
<dbReference type="PANTHER" id="PTHR10285">
    <property type="entry name" value="URIDINE KINASE"/>
    <property type="match status" value="1"/>
</dbReference>
<dbReference type="FunCoup" id="A0A162V8A4">
    <property type="interactions" value="300"/>
</dbReference>
<feature type="domain" description="Phosphoribulokinase/uridine kinase" evidence="1">
    <location>
        <begin position="7"/>
        <end position="156"/>
    </location>
</feature>
<dbReference type="GO" id="GO:0016301">
    <property type="term" value="F:kinase activity"/>
    <property type="evidence" value="ECO:0007669"/>
    <property type="project" value="InterPro"/>
</dbReference>
<sequence>MTKVYTIGVSGPSCSGKTTLSQILFSILPNCVVICQDEFFKPDNQIPIDQTTGLANWDCPDAIDFKALTRTISHVRTNNGQLPEWYQSKAIKNDHDKRQILPRQVTQQLDPWLKHIQPDIMFLIVEGFMLYQDKDLSNEIDRKIFITASYEMLKTRRETRTGYATKLGTWVDPLGYFDDIVWPQYVKWNKQFFVDDSCSIVRQDVAHSMLVLNTDVSSIEQTSSKALDYLQTQFK</sequence>
<keyword evidence="3" id="KW-1185">Reference proteome</keyword>
<name>A0A162V8A4_PHYB8</name>
<dbReference type="OrthoDB" id="10041966at2759"/>
<dbReference type="RefSeq" id="XP_018298843.1">
    <property type="nucleotide sequence ID" value="XM_018429976.1"/>
</dbReference>
<accession>A0A162V8A4</accession>
<dbReference type="Proteomes" id="UP000077315">
    <property type="component" value="Unassembled WGS sequence"/>
</dbReference>
<dbReference type="InterPro" id="IPR027417">
    <property type="entry name" value="P-loop_NTPase"/>
</dbReference>
<dbReference type="PRINTS" id="PR00988">
    <property type="entry name" value="URIDINKINASE"/>
</dbReference>
<proteinExistence type="predicted"/>
<dbReference type="Pfam" id="PF00485">
    <property type="entry name" value="PRK"/>
    <property type="match status" value="1"/>
</dbReference>
<dbReference type="CDD" id="cd02024">
    <property type="entry name" value="NRK1"/>
    <property type="match status" value="1"/>
</dbReference>
<gene>
    <name evidence="2" type="ORF">PHYBLDRAFT_138354</name>
</gene>
<dbReference type="STRING" id="763407.A0A162V8A4"/>
<dbReference type="InterPro" id="IPR006083">
    <property type="entry name" value="PRK/URK"/>
</dbReference>
<dbReference type="GeneID" id="28990882"/>
<protein>
    <recommendedName>
        <fullName evidence="1">Phosphoribulokinase/uridine kinase domain-containing protein</fullName>
    </recommendedName>
</protein>